<dbReference type="GO" id="GO:0019843">
    <property type="term" value="F:rRNA binding"/>
    <property type="evidence" value="ECO:0007669"/>
    <property type="project" value="UniProtKB-UniRule"/>
</dbReference>
<dbReference type="OrthoDB" id="9766163at2"/>
<evidence type="ECO:0000256" key="4">
    <source>
        <dbReference type="ARBA" id="ARBA00022917"/>
    </source>
</evidence>
<dbReference type="KEGG" id="ccb:Clocel_1910"/>
<proteinExistence type="inferred from homology"/>
<comment type="function">
    <text evidence="5">Key component of the ribosome quality control system (RQC), a ribosome-associated complex that mediates the extraction of incompletely synthesized nascent chains from stalled ribosomes and their subsequent degradation. RqcH recruits Ala-charged tRNA, and with RqcP directs the elongation of stalled nascent chains on 50S ribosomal subunits, leading to non-templated C-terminal alanine extensions (Ala tail). The Ala tail promotes nascent chain degradation. May add between 1 and at least 8 Ala residues. Binds to stalled 50S ribosomal subunits.</text>
</comment>
<dbReference type="STRING" id="573061.Clocel_1910"/>
<dbReference type="PANTHER" id="PTHR15239:SF6">
    <property type="entry name" value="RIBOSOME QUALITY CONTROL COMPLEX SUBUNIT NEMF"/>
    <property type="match status" value="1"/>
</dbReference>
<evidence type="ECO:0000256" key="1">
    <source>
        <dbReference type="ARBA" id="ARBA00022555"/>
    </source>
</evidence>
<dbReference type="GO" id="GO:1990112">
    <property type="term" value="C:RQC complex"/>
    <property type="evidence" value="ECO:0007669"/>
    <property type="project" value="TreeGrafter"/>
</dbReference>
<keyword evidence="4 5" id="KW-0648">Protein biosynthesis</keyword>
<dbReference type="EMBL" id="CP002160">
    <property type="protein sequence ID" value="ADL51654.1"/>
    <property type="molecule type" value="Genomic_DNA"/>
</dbReference>
<keyword evidence="2 5" id="KW-0699">rRNA-binding</keyword>
<comment type="subunit">
    <text evidence="5">Associates with stalled 50S ribosomal subunits. Binds to RqcP.</text>
</comment>
<dbReference type="GO" id="GO:0043023">
    <property type="term" value="F:ribosomal large subunit binding"/>
    <property type="evidence" value="ECO:0007669"/>
    <property type="project" value="UniProtKB-UniRule"/>
</dbReference>
<evidence type="ECO:0000256" key="2">
    <source>
        <dbReference type="ARBA" id="ARBA00022730"/>
    </source>
</evidence>
<evidence type="ECO:0000313" key="7">
    <source>
        <dbReference type="EMBL" id="ADL51654.1"/>
    </source>
</evidence>
<sequence>MALDGIFLSSLIYELQNKIINGRVTKINQPEEDEIQLTIRTEDNENIKLLLSANSTYPKIHVTKITKENPMNPPMFCMILRKYLSGSKILDVSQLENDRLAIIKFKSTDEFGFNSEYSLITEIMGRHSNITLVRDRDNVIMDSIKRLSADINRYRMLMPSIEYIYPPRDSKLNPLNFSVEELSNSINNQELIFNDNFFSNIFSGLSKEISKELKIAYELHPLYDGGKFIETKDVSSLYKFLSDFFVVFKEHNYVFACYEKSNVIKGFHCINLKIYESFNKKVFSTASELIEYFYAAKDKQERLNSKSANLHRLLMTNIDRCIKKKDILSKTLLETETKDQYRLYGELLTANIYAIKPNDKEITVLDYYKEEEEYITITLDPLKSPSENIQKYFKKYNKLKMSEQMSKIQMDNNTEELEYLYSALNNLEMAETYQEIEDIKNELVNEGYIKFSKNNSSKNKKASKPLKYVSSDGYELYVGKNNIQNDYLTLKFANKHDLWFHTKNIPGSHVIIRRETLDEVPDSTILEAGNLAAFYSKGQKSSQVPVDYTEVKNVKKPSGAKAGMVIYYTNKTLYVTPKEPEINKTN</sequence>
<dbReference type="Gene3D" id="2.30.310.10">
    <property type="entry name" value="ibrinogen binding protein from staphylococcus aureus domain"/>
    <property type="match status" value="1"/>
</dbReference>
<dbReference type="eggNOG" id="COG1293">
    <property type="taxonomic scope" value="Bacteria"/>
</dbReference>
<evidence type="ECO:0000259" key="6">
    <source>
        <dbReference type="Pfam" id="PF05670"/>
    </source>
</evidence>
<name>D9SLD8_CLOC7</name>
<keyword evidence="3 5" id="KW-0694">RNA-binding</keyword>
<dbReference type="PANTHER" id="PTHR15239">
    <property type="entry name" value="NUCLEAR EXPORT MEDIATOR FACTOR NEMF"/>
    <property type="match status" value="1"/>
</dbReference>
<dbReference type="GO" id="GO:0000049">
    <property type="term" value="F:tRNA binding"/>
    <property type="evidence" value="ECO:0007669"/>
    <property type="project" value="UniProtKB-UniRule"/>
</dbReference>
<accession>D9SLD8</accession>
<dbReference type="GO" id="GO:0072344">
    <property type="term" value="P:rescue of stalled ribosome"/>
    <property type="evidence" value="ECO:0007669"/>
    <property type="project" value="UniProtKB-UniRule"/>
</dbReference>
<comment type="similarity">
    <text evidence="5">Belongs to the NEMF family.</text>
</comment>
<organism evidence="7 8">
    <name type="scientific">Clostridium cellulovorans (strain ATCC 35296 / DSM 3052 / OCM 3 / 743B)</name>
    <dbReference type="NCBI Taxonomy" id="573061"/>
    <lineage>
        <taxon>Bacteria</taxon>
        <taxon>Bacillati</taxon>
        <taxon>Bacillota</taxon>
        <taxon>Clostridia</taxon>
        <taxon>Eubacteriales</taxon>
        <taxon>Clostridiaceae</taxon>
        <taxon>Clostridium</taxon>
    </lineage>
</organism>
<protein>
    <recommendedName>
        <fullName evidence="5">Rqc2 homolog RqcH</fullName>
        <shortName evidence="5">RqcH</shortName>
    </recommendedName>
</protein>
<dbReference type="Pfam" id="PF05670">
    <property type="entry name" value="NFACT-R_1"/>
    <property type="match status" value="1"/>
</dbReference>
<keyword evidence="1 5" id="KW-0820">tRNA-binding</keyword>
<evidence type="ECO:0000313" key="8">
    <source>
        <dbReference type="Proteomes" id="UP000002730"/>
    </source>
</evidence>
<dbReference type="InterPro" id="IPR043682">
    <property type="entry name" value="RqcH_bacterial"/>
</dbReference>
<evidence type="ECO:0000256" key="3">
    <source>
        <dbReference type="ARBA" id="ARBA00022884"/>
    </source>
</evidence>
<feature type="domain" description="NFACT RNA-binding" evidence="6">
    <location>
        <begin position="466"/>
        <end position="559"/>
    </location>
</feature>
<gene>
    <name evidence="5" type="primary">rqcH</name>
    <name evidence="7" type="ordered locus">Clocel_1910</name>
</gene>
<reference evidence="7 8" key="1">
    <citation type="submission" date="2010-08" db="EMBL/GenBank/DDBJ databases">
        <title>Complete sequence of Clostridium cellulovorans 743B.</title>
        <authorList>
            <consortium name="US DOE Joint Genome Institute"/>
            <person name="Lucas S."/>
            <person name="Copeland A."/>
            <person name="Lapidus A."/>
            <person name="Cheng J.-F."/>
            <person name="Bruce D."/>
            <person name="Goodwin L."/>
            <person name="Pitluck S."/>
            <person name="Chertkov O."/>
            <person name="Detter J.C."/>
            <person name="Han C."/>
            <person name="Tapia R."/>
            <person name="Land M."/>
            <person name="Hauser L."/>
            <person name="Chang Y.-J."/>
            <person name="Jeffries C."/>
            <person name="Kyrpides N."/>
            <person name="Ivanova N."/>
            <person name="Mikhailova N."/>
            <person name="Hemme C.L."/>
            <person name="Woyke T."/>
        </authorList>
    </citation>
    <scope>NUCLEOTIDE SEQUENCE [LARGE SCALE GENOMIC DNA]</scope>
    <source>
        <strain evidence="8">ATCC 35296 / DSM 3052 / OCM 3 / 743B</strain>
    </source>
</reference>
<dbReference type="AlphaFoldDB" id="D9SLD8"/>
<dbReference type="Pfam" id="PF05833">
    <property type="entry name" value="NFACT_N"/>
    <property type="match status" value="1"/>
</dbReference>
<dbReference type="HAMAP" id="MF_00844_B">
    <property type="entry name" value="RqcH_B"/>
    <property type="match status" value="1"/>
</dbReference>
<dbReference type="InterPro" id="IPR008532">
    <property type="entry name" value="NFACT_RNA-bd"/>
</dbReference>
<dbReference type="FunFam" id="2.30.310.10:FF:000004">
    <property type="entry name" value="Fibronectin-binding protein A"/>
    <property type="match status" value="1"/>
</dbReference>
<keyword evidence="8" id="KW-1185">Reference proteome</keyword>
<dbReference type="HOGENOM" id="CLU_022481_2_1_9"/>
<evidence type="ECO:0000256" key="5">
    <source>
        <dbReference type="HAMAP-Rule" id="MF_00844"/>
    </source>
</evidence>
<dbReference type="Proteomes" id="UP000002730">
    <property type="component" value="Chromosome"/>
</dbReference>
<dbReference type="InterPro" id="IPR051608">
    <property type="entry name" value="RQC_Subunit_NEMF"/>
</dbReference>
<dbReference type="RefSeq" id="WP_013291704.1">
    <property type="nucleotide sequence ID" value="NC_014393.1"/>
</dbReference>